<evidence type="ECO:0000313" key="1">
    <source>
        <dbReference type="EMBL" id="MET3658509.1"/>
    </source>
</evidence>
<keyword evidence="2" id="KW-1185">Reference proteome</keyword>
<reference evidence="1 2" key="1">
    <citation type="submission" date="2024-06" db="EMBL/GenBank/DDBJ databases">
        <title>Sorghum-associated microbial communities from plants grown in Nebraska, USA.</title>
        <authorList>
            <person name="Schachtman D."/>
        </authorList>
    </citation>
    <scope>NUCLEOTIDE SEQUENCE [LARGE SCALE GENOMIC DNA]</scope>
    <source>
        <strain evidence="1 2">1288</strain>
    </source>
</reference>
<protein>
    <recommendedName>
        <fullName evidence="3">Homing endonuclease LAGLIDADG domain-containing protein</fullName>
    </recommendedName>
</protein>
<dbReference type="Proteomes" id="UP001549104">
    <property type="component" value="Unassembled WGS sequence"/>
</dbReference>
<dbReference type="EMBL" id="JBEPME010000005">
    <property type="protein sequence ID" value="MET3658509.1"/>
    <property type="molecule type" value="Genomic_DNA"/>
</dbReference>
<gene>
    <name evidence="1" type="ORF">ABIC55_003626</name>
</gene>
<sequence>MIDVAKGICGDDEKHNVLELTRLWVDDLVPRNGESFLISSGIRLLDSEIIISYADSGQSHVGTVYQATNFIYAGLTHKSGGYMIDGDSSMLKRTISDLYGSIAKAREVLGDRITTYDMPRKHRYIFFNASKRRKRELLAKLKFEIEEYPKLSKSA</sequence>
<organism evidence="1 2">
    <name type="scientific">Sporosarcina psychrophila</name>
    <name type="common">Bacillus psychrophilus</name>
    <dbReference type="NCBI Taxonomy" id="1476"/>
    <lineage>
        <taxon>Bacteria</taxon>
        <taxon>Bacillati</taxon>
        <taxon>Bacillota</taxon>
        <taxon>Bacilli</taxon>
        <taxon>Bacillales</taxon>
        <taxon>Caryophanaceae</taxon>
        <taxon>Sporosarcina</taxon>
    </lineage>
</organism>
<comment type="caution">
    <text evidence="1">The sequence shown here is derived from an EMBL/GenBank/DDBJ whole genome shotgun (WGS) entry which is preliminary data.</text>
</comment>
<evidence type="ECO:0008006" key="3">
    <source>
        <dbReference type="Google" id="ProtNLM"/>
    </source>
</evidence>
<proteinExistence type="predicted"/>
<accession>A0ABV2KBQ2</accession>
<dbReference type="InterPro" id="IPR057895">
    <property type="entry name" value="Mom"/>
</dbReference>
<evidence type="ECO:0000313" key="2">
    <source>
        <dbReference type="Proteomes" id="UP001549104"/>
    </source>
</evidence>
<name>A0ABV2KBQ2_SPOPS</name>
<dbReference type="Pfam" id="PF25680">
    <property type="entry name" value="Mom"/>
    <property type="match status" value="1"/>
</dbReference>
<dbReference type="RefSeq" id="WP_354314164.1">
    <property type="nucleotide sequence ID" value="NZ_JBEPME010000005.1"/>
</dbReference>